<dbReference type="InterPro" id="IPR027417">
    <property type="entry name" value="P-loop_NTPase"/>
</dbReference>
<dbReference type="InterPro" id="IPR028586">
    <property type="entry name" value="AK3/Ak4_mitochondrial"/>
</dbReference>
<dbReference type="HAMAP" id="MF_00235">
    <property type="entry name" value="Adenylate_kinase_Adk"/>
    <property type="match status" value="1"/>
</dbReference>
<keyword evidence="3 7" id="KW-0547">Nucleotide-binding</keyword>
<evidence type="ECO:0000256" key="5">
    <source>
        <dbReference type="ARBA" id="ARBA00023128"/>
    </source>
</evidence>
<feature type="binding site" evidence="7">
    <location>
        <position position="136"/>
    </location>
    <ligand>
        <name>AMP</name>
        <dbReference type="ChEBI" id="CHEBI:456215"/>
    </ligand>
</feature>
<organism evidence="9 10">
    <name type="scientific">Nannochloropsis salina CCMP1776</name>
    <dbReference type="NCBI Taxonomy" id="1027361"/>
    <lineage>
        <taxon>Eukaryota</taxon>
        <taxon>Sar</taxon>
        <taxon>Stramenopiles</taxon>
        <taxon>Ochrophyta</taxon>
        <taxon>Eustigmatophyceae</taxon>
        <taxon>Eustigmatales</taxon>
        <taxon>Monodopsidaceae</taxon>
        <taxon>Microchloropsis</taxon>
        <taxon>Microchloropsis salina</taxon>
    </lineage>
</organism>
<dbReference type="InterPro" id="IPR006259">
    <property type="entry name" value="Adenyl_kin_sub"/>
</dbReference>
<keyword evidence="2 7" id="KW-0808">Transferase</keyword>
<feature type="binding site" evidence="7">
    <location>
        <position position="199"/>
    </location>
    <ligand>
        <name>AMP</name>
        <dbReference type="ChEBI" id="CHEBI:456215"/>
    </ligand>
</feature>
<keyword evidence="6 7" id="KW-0342">GTP-binding</keyword>
<dbReference type="InterPro" id="IPR036193">
    <property type="entry name" value="ADK_active_lid_dom_sf"/>
</dbReference>
<dbReference type="CDD" id="cd01428">
    <property type="entry name" value="ADK"/>
    <property type="match status" value="1"/>
</dbReference>
<comment type="catalytic activity">
    <reaction evidence="7">
        <text>a ribonucleoside 5'-triphosphate + AMP = a ribonucleoside 5'-diphosphate + ADP</text>
        <dbReference type="Rhea" id="RHEA:13749"/>
        <dbReference type="ChEBI" id="CHEBI:57930"/>
        <dbReference type="ChEBI" id="CHEBI:61557"/>
        <dbReference type="ChEBI" id="CHEBI:456215"/>
        <dbReference type="ChEBI" id="CHEBI:456216"/>
        <dbReference type="EC" id="2.7.4.10"/>
    </reaction>
</comment>
<dbReference type="GO" id="GO:0004017">
    <property type="term" value="F:AMP kinase activity"/>
    <property type="evidence" value="ECO:0007669"/>
    <property type="project" value="InterPro"/>
</dbReference>
<comment type="domain">
    <text evidence="7">Consists of three domains, a large central CORE domain and two small peripheral domains, NMPbind and LID, which undergo movements during catalysis. The LID domain closes over the site of phosphoryl transfer upon GTP binding. Assembling and dissambling the active center during each catalytic cycle provides an effective means to prevent GTP hydrolysis.</text>
</comment>
<feature type="binding site" evidence="7">
    <location>
        <begin position="54"/>
        <end position="59"/>
    </location>
    <ligand>
        <name>GTP</name>
        <dbReference type="ChEBI" id="CHEBI:37565"/>
    </ligand>
</feature>
<sequence>MIRHSDIVTAQQSPCRRSLVRNLSRHRFAKHTLSSAELMGSVQRLTALILGPPGGGKGTISKKLLKDFNFLHLSTGDVLRRHVQNQTAVGKAAQTYMIRGALVPDNVIVDLVVAELASKGHVPRLLLDGFPRTIPQALALEPHVSIDVVIDLDIPDQTIIERISNRWIHAASGRTYAYDYNPPKQKGVDDVTGEPLVQREDDKEETVKARLEQYKQITTPLVDHYRYQGTLATFSGTESDVIYPHVKAHLDAFLAGRSQE</sequence>
<dbReference type="NCBIfam" id="TIGR01351">
    <property type="entry name" value="adk"/>
    <property type="match status" value="1"/>
</dbReference>
<comment type="similarity">
    <text evidence="7">Belongs to the adenylate kinase family. AK3 subfamily.</text>
</comment>
<evidence type="ECO:0000256" key="2">
    <source>
        <dbReference type="ARBA" id="ARBA00022679"/>
    </source>
</evidence>
<feature type="region of interest" description="LID" evidence="7">
    <location>
        <begin position="165"/>
        <end position="202"/>
    </location>
</feature>
<comment type="function">
    <text evidence="7">Involved in maintaining the homeostasis of cellular nucleotides by catalyzing the interconversion of nucleoside phosphates. Has GTP:AMP phosphotransferase and ITP:AMP phosphotransferase activities.</text>
</comment>
<dbReference type="GO" id="GO:0046041">
    <property type="term" value="P:ITP metabolic process"/>
    <property type="evidence" value="ECO:0007669"/>
    <property type="project" value="UniProtKB-UniRule"/>
</dbReference>
<comment type="caution">
    <text evidence="9">The sequence shown here is derived from an EMBL/GenBank/DDBJ whole genome shotgun (WGS) entry which is preliminary data.</text>
</comment>
<evidence type="ECO:0000313" key="10">
    <source>
        <dbReference type="Proteomes" id="UP000355283"/>
    </source>
</evidence>
<evidence type="ECO:0000256" key="7">
    <source>
        <dbReference type="HAMAP-Rule" id="MF_03169"/>
    </source>
</evidence>
<feature type="region of interest" description="NMPbind" evidence="7">
    <location>
        <begin position="74"/>
        <end position="103"/>
    </location>
</feature>
<evidence type="ECO:0000313" key="9">
    <source>
        <dbReference type="EMBL" id="TFJ84280.1"/>
    </source>
</evidence>
<keyword evidence="10" id="KW-1185">Reference proteome</keyword>
<feature type="binding site" evidence="7">
    <location>
        <position position="210"/>
    </location>
    <ligand>
        <name>AMP</name>
        <dbReference type="ChEBI" id="CHEBI:456215"/>
    </ligand>
</feature>
<dbReference type="GO" id="GO:0005759">
    <property type="term" value="C:mitochondrial matrix"/>
    <property type="evidence" value="ECO:0007669"/>
    <property type="project" value="UniProtKB-SubCell"/>
</dbReference>
<dbReference type="HAMAP" id="MF_03169">
    <property type="entry name" value="Adenylate_kinase_AK3"/>
    <property type="match status" value="1"/>
</dbReference>
<feature type="binding site" evidence="7">
    <location>
        <position position="166"/>
    </location>
    <ligand>
        <name>GTP</name>
        <dbReference type="ChEBI" id="CHEBI:37565"/>
    </ligand>
</feature>
<feature type="binding site" evidence="7">
    <location>
        <position position="75"/>
    </location>
    <ligand>
        <name>AMP</name>
        <dbReference type="ChEBI" id="CHEBI:456215"/>
    </ligand>
</feature>
<dbReference type="InterPro" id="IPR007862">
    <property type="entry name" value="Adenylate_kinase_lid-dom"/>
</dbReference>
<dbReference type="PROSITE" id="PS00113">
    <property type="entry name" value="ADENYLATE_KINASE"/>
    <property type="match status" value="1"/>
</dbReference>
<dbReference type="GO" id="GO:0046899">
    <property type="term" value="F:nucleoside triphosphate adenylate kinase activity"/>
    <property type="evidence" value="ECO:0007669"/>
    <property type="project" value="UniProtKB-UniRule"/>
</dbReference>
<dbReference type="InterPro" id="IPR033690">
    <property type="entry name" value="Adenylat_kinase_CS"/>
</dbReference>
<dbReference type="SUPFAM" id="SSF57774">
    <property type="entry name" value="Microbial and mitochondrial ADK, insert 'zinc finger' domain"/>
    <property type="match status" value="1"/>
</dbReference>
<dbReference type="InterPro" id="IPR000850">
    <property type="entry name" value="Adenylat/UMP-CMP_kin"/>
</dbReference>
<evidence type="ECO:0000256" key="4">
    <source>
        <dbReference type="ARBA" id="ARBA00022777"/>
    </source>
</evidence>
<dbReference type="EMBL" id="SDOX01000019">
    <property type="protein sequence ID" value="TFJ84280.1"/>
    <property type="molecule type" value="Genomic_DNA"/>
</dbReference>
<dbReference type="GO" id="GO:0006172">
    <property type="term" value="P:ADP biosynthetic process"/>
    <property type="evidence" value="ECO:0007669"/>
    <property type="project" value="UniProtKB-UniRule"/>
</dbReference>
<reference evidence="9 10" key="1">
    <citation type="submission" date="2019-01" db="EMBL/GenBank/DDBJ databases">
        <title>Nuclear Genome Assembly of the Microalgal Biofuel strain Nannochloropsis salina CCMP1776.</title>
        <authorList>
            <person name="Hovde B."/>
        </authorList>
    </citation>
    <scope>NUCLEOTIDE SEQUENCE [LARGE SCALE GENOMIC DNA]</scope>
    <source>
        <strain evidence="9 10">CCMP1776</strain>
    </source>
</reference>
<feature type="binding site" evidence="7">
    <location>
        <begin position="129"/>
        <end position="132"/>
    </location>
    <ligand>
        <name>AMP</name>
        <dbReference type="ChEBI" id="CHEBI:456215"/>
    </ligand>
</feature>
<comment type="caution">
    <text evidence="7">Lacks conserved residue(s) required for the propagation of feature annotation.</text>
</comment>
<keyword evidence="4 7" id="KW-0418">Kinase</keyword>
<dbReference type="SUPFAM" id="SSF52540">
    <property type="entry name" value="P-loop containing nucleoside triphosphate hydrolases"/>
    <property type="match status" value="1"/>
</dbReference>
<proteinExistence type="inferred from homology"/>
<dbReference type="EC" id="2.7.4.10" evidence="7"/>
<evidence type="ECO:0000256" key="3">
    <source>
        <dbReference type="ARBA" id="ARBA00022741"/>
    </source>
</evidence>
<dbReference type="Proteomes" id="UP000355283">
    <property type="component" value="Unassembled WGS sequence"/>
</dbReference>
<dbReference type="GO" id="GO:0046033">
    <property type="term" value="P:AMP metabolic process"/>
    <property type="evidence" value="ECO:0007669"/>
    <property type="project" value="UniProtKB-UniRule"/>
</dbReference>
<dbReference type="FunFam" id="3.40.50.300:FF:000106">
    <property type="entry name" value="Adenylate kinase mitochondrial"/>
    <property type="match status" value="1"/>
</dbReference>
<evidence type="ECO:0000256" key="6">
    <source>
        <dbReference type="ARBA" id="ARBA00023134"/>
    </source>
</evidence>
<protein>
    <recommendedName>
        <fullName evidence="7">GTP:AMP phosphotransferase, mitochondrial</fullName>
        <ecNumber evidence="7">2.7.4.10</ecNumber>
    </recommendedName>
    <alternativeName>
        <fullName evidence="7">Adenylate kinase 3</fullName>
        <shortName evidence="7">AK 3</shortName>
    </alternativeName>
</protein>
<dbReference type="Pfam" id="PF00406">
    <property type="entry name" value="ADK"/>
    <property type="match status" value="1"/>
</dbReference>
<name>A0A4D9CYD9_9STRA</name>
<dbReference type="PRINTS" id="PR00094">
    <property type="entry name" value="ADENYLTKNASE"/>
</dbReference>
<feature type="binding site" evidence="7">
    <location>
        <begin position="101"/>
        <end position="103"/>
    </location>
    <ligand>
        <name>AMP</name>
        <dbReference type="ChEBI" id="CHEBI:456215"/>
    </ligand>
</feature>
<evidence type="ECO:0000259" key="8">
    <source>
        <dbReference type="Pfam" id="PF05191"/>
    </source>
</evidence>
<comment type="subcellular location">
    <subcellularLocation>
        <location evidence="1 7">Mitochondrion matrix</location>
    </subcellularLocation>
</comment>
<dbReference type="GO" id="GO:0046039">
    <property type="term" value="P:GTP metabolic process"/>
    <property type="evidence" value="ECO:0007669"/>
    <property type="project" value="UniProtKB-UniRule"/>
</dbReference>
<evidence type="ECO:0000256" key="1">
    <source>
        <dbReference type="ARBA" id="ARBA00004305"/>
    </source>
</evidence>
<feature type="binding site" evidence="7">
    <location>
        <position position="239"/>
    </location>
    <ligand>
        <name>GTP</name>
        <dbReference type="ChEBI" id="CHEBI:37565"/>
    </ligand>
</feature>
<dbReference type="OrthoDB" id="439792at2759"/>
<comment type="subunit">
    <text evidence="7">Monomer.</text>
</comment>
<dbReference type="Pfam" id="PF05191">
    <property type="entry name" value="ADK_lid"/>
    <property type="match status" value="1"/>
</dbReference>
<feature type="binding site" evidence="7">
    <location>
        <position position="80"/>
    </location>
    <ligand>
        <name>AMP</name>
        <dbReference type="ChEBI" id="CHEBI:456215"/>
    </ligand>
</feature>
<dbReference type="Gene3D" id="3.40.50.300">
    <property type="entry name" value="P-loop containing nucleotide triphosphate hydrolases"/>
    <property type="match status" value="1"/>
</dbReference>
<dbReference type="PANTHER" id="PTHR23359">
    <property type="entry name" value="NUCLEOTIDE KINASE"/>
    <property type="match status" value="1"/>
</dbReference>
<keyword evidence="5 7" id="KW-0496">Mitochondrion</keyword>
<dbReference type="AlphaFoldDB" id="A0A4D9CYD9"/>
<dbReference type="GO" id="GO:0005525">
    <property type="term" value="F:GTP binding"/>
    <property type="evidence" value="ECO:0007669"/>
    <property type="project" value="UniProtKB-KW"/>
</dbReference>
<gene>
    <name evidence="9" type="ORF">NSK_004271</name>
</gene>
<accession>A0A4D9CYD9</accession>
<feature type="domain" description="Adenylate kinase active site lid" evidence="8">
    <location>
        <begin position="166"/>
        <end position="201"/>
    </location>
</feature>
<dbReference type="GO" id="GO:0005524">
    <property type="term" value="F:ATP binding"/>
    <property type="evidence" value="ECO:0007669"/>
    <property type="project" value="InterPro"/>
</dbReference>